<dbReference type="InterPro" id="IPR052032">
    <property type="entry name" value="ATP-dep_AA_Ligase"/>
</dbReference>
<comment type="caution">
    <text evidence="6">The sequence shown here is derived from an EMBL/GenBank/DDBJ whole genome shotgun (WGS) entry which is preliminary data.</text>
</comment>
<dbReference type="PROSITE" id="PS50975">
    <property type="entry name" value="ATP_GRASP"/>
    <property type="match status" value="1"/>
</dbReference>
<sequence length="436" mass="49819">MKNKQNDLKGKTILVVGTGYAQKRFILQKIKKLGIKIVMINKEKNWAAPYVDHWIFTDTNNHVASLQALENFNSDNPNIKISGVYTYWEDDVLLTAKIAEKLKLIGIPYQIAKKTRNKGIFRKFCQDNDLPYPQYKTIKNQDDLNFVKKRFHFPVVVKPVFGSSSAYVVKVEEKSELEETYKYVKTNLSVQVESALNDGMDVMIEEYIEGDEVDIDILIQNGKIKFYTISDNDQTDEPFFVETGRQTPSNLPKKEQQELIIMTEETLEKLGVQNGCIHFEAKSTIHGAYPLEVNLRMGGDEFYSMVKGAWGVDLIENALNIACNIYIKINKPATPNKYYVSRDFLSSNSGILMELDVSKKLNKLKYVDQIYFQKKIGDVVLAPPEGYEYLGWISVTGENAIDAEDNMEEAIKYVSYRVAKFDPASSIGKTMRKNSF</sequence>
<dbReference type="PANTHER" id="PTHR43585">
    <property type="entry name" value="FUMIPYRROLE BIOSYNTHESIS PROTEIN C"/>
    <property type="match status" value="1"/>
</dbReference>
<reference evidence="6 7" key="1">
    <citation type="journal article" date="2016" name="Environ. Microbiol.">
        <title>Genomic resolution of a cold subsurface aquifer community provides metabolic insights for novel microbes adapted to high CO concentrations.</title>
        <authorList>
            <person name="Probst A.J."/>
            <person name="Castelle C.J."/>
            <person name="Singh A."/>
            <person name="Brown C.T."/>
            <person name="Anantharaman K."/>
            <person name="Sharon I."/>
            <person name="Hug L.A."/>
            <person name="Burstein D."/>
            <person name="Emerson J.B."/>
            <person name="Thomas B.C."/>
            <person name="Banfield J.F."/>
        </authorList>
    </citation>
    <scope>NUCLEOTIDE SEQUENCE [LARGE SCALE GENOMIC DNA]</scope>
    <source>
        <strain evidence="6">CG2_30_33_16</strain>
    </source>
</reference>
<evidence type="ECO:0000313" key="6">
    <source>
        <dbReference type="EMBL" id="OIP83521.1"/>
    </source>
</evidence>
<dbReference type="InterPro" id="IPR040570">
    <property type="entry name" value="LAL_C2"/>
</dbReference>
<dbReference type="Gene3D" id="3.30.470.20">
    <property type="entry name" value="ATP-grasp fold, B domain"/>
    <property type="match status" value="1"/>
</dbReference>
<dbReference type="GO" id="GO:0046872">
    <property type="term" value="F:metal ion binding"/>
    <property type="evidence" value="ECO:0007669"/>
    <property type="project" value="InterPro"/>
</dbReference>
<dbReference type="EMBL" id="MNZM01000082">
    <property type="protein sequence ID" value="OIP83521.1"/>
    <property type="molecule type" value="Genomic_DNA"/>
</dbReference>
<evidence type="ECO:0000259" key="5">
    <source>
        <dbReference type="PROSITE" id="PS50975"/>
    </source>
</evidence>
<organism evidence="6 7">
    <name type="scientific">Candidatus Roizmanbacteria bacterium CG2_30_33_16</name>
    <dbReference type="NCBI Taxonomy" id="1805340"/>
    <lineage>
        <taxon>Bacteria</taxon>
        <taxon>Candidatus Roizmaniibacteriota</taxon>
    </lineage>
</organism>
<evidence type="ECO:0000256" key="1">
    <source>
        <dbReference type="ARBA" id="ARBA00022598"/>
    </source>
</evidence>
<evidence type="ECO:0000256" key="2">
    <source>
        <dbReference type="ARBA" id="ARBA00022741"/>
    </source>
</evidence>
<proteinExistence type="predicted"/>
<dbReference type="SUPFAM" id="SSF56059">
    <property type="entry name" value="Glutathione synthetase ATP-binding domain-like"/>
    <property type="match status" value="1"/>
</dbReference>
<feature type="domain" description="ATP-grasp" evidence="5">
    <location>
        <begin position="122"/>
        <end position="323"/>
    </location>
</feature>
<dbReference type="Pfam" id="PF18603">
    <property type="entry name" value="LAL_C2"/>
    <property type="match status" value="1"/>
</dbReference>
<dbReference type="AlphaFoldDB" id="A0A1J5HEE0"/>
<dbReference type="GO" id="GO:0016874">
    <property type="term" value="F:ligase activity"/>
    <property type="evidence" value="ECO:0007669"/>
    <property type="project" value="UniProtKB-KW"/>
</dbReference>
<dbReference type="GO" id="GO:0005524">
    <property type="term" value="F:ATP binding"/>
    <property type="evidence" value="ECO:0007669"/>
    <property type="project" value="UniProtKB-UniRule"/>
</dbReference>
<accession>A0A1J5HEE0</accession>
<protein>
    <recommendedName>
        <fullName evidence="5">ATP-grasp domain-containing protein</fullName>
    </recommendedName>
</protein>
<dbReference type="Pfam" id="PF13535">
    <property type="entry name" value="ATP-grasp_4"/>
    <property type="match status" value="1"/>
</dbReference>
<keyword evidence="2 4" id="KW-0547">Nucleotide-binding</keyword>
<evidence type="ECO:0000256" key="4">
    <source>
        <dbReference type="PROSITE-ProRule" id="PRU00409"/>
    </source>
</evidence>
<feature type="non-terminal residue" evidence="6">
    <location>
        <position position="436"/>
    </location>
</feature>
<dbReference type="Proteomes" id="UP000183758">
    <property type="component" value="Unassembled WGS sequence"/>
</dbReference>
<gene>
    <name evidence="6" type="ORF">AUK04_03335</name>
</gene>
<dbReference type="InterPro" id="IPR041472">
    <property type="entry name" value="BL00235/CARNS1_N"/>
</dbReference>
<name>A0A1J5HEE0_9BACT</name>
<evidence type="ECO:0000256" key="3">
    <source>
        <dbReference type="ARBA" id="ARBA00022840"/>
    </source>
</evidence>
<keyword evidence="3 4" id="KW-0067">ATP-binding</keyword>
<dbReference type="Pfam" id="PF18130">
    <property type="entry name" value="ATPgrasp_N"/>
    <property type="match status" value="1"/>
</dbReference>
<dbReference type="InterPro" id="IPR011761">
    <property type="entry name" value="ATP-grasp"/>
</dbReference>
<keyword evidence="1" id="KW-0436">Ligase</keyword>
<dbReference type="PANTHER" id="PTHR43585:SF2">
    <property type="entry name" value="ATP-GRASP ENZYME FSQD"/>
    <property type="match status" value="1"/>
</dbReference>
<dbReference type="Gene3D" id="3.40.50.20">
    <property type="match status" value="1"/>
</dbReference>
<evidence type="ECO:0000313" key="7">
    <source>
        <dbReference type="Proteomes" id="UP000183758"/>
    </source>
</evidence>